<comment type="subcellular location">
    <subcellularLocation>
        <location evidence="1">Membrane</location>
        <topology evidence="1">Single-pass type I membrane protein</topology>
    </subcellularLocation>
</comment>
<dbReference type="EMBL" id="OU503039">
    <property type="protein sequence ID" value="CAI9759373.1"/>
    <property type="molecule type" value="Genomic_DNA"/>
</dbReference>
<keyword evidence="5" id="KW-1185">Reference proteome</keyword>
<keyword evidence="2" id="KW-0732">Signal</keyword>
<dbReference type="PANTHER" id="PTHR48053:SF59">
    <property type="entry name" value="PROTEIN KINASE DOMAIN-CONTAINING PROTEIN"/>
    <property type="match status" value="1"/>
</dbReference>
<dbReference type="InterPro" id="IPR051716">
    <property type="entry name" value="Plant_RL_S/T_kinase"/>
</dbReference>
<proteinExistence type="predicted"/>
<dbReference type="Gene3D" id="3.80.10.10">
    <property type="entry name" value="Ribonuclease Inhibitor"/>
    <property type="match status" value="2"/>
</dbReference>
<evidence type="ECO:0000313" key="4">
    <source>
        <dbReference type="EMBL" id="CAI9759373.1"/>
    </source>
</evidence>
<gene>
    <name evidence="4" type="ORF">FPE_LOCUS6803</name>
</gene>
<organism evidence="4 5">
    <name type="scientific">Fraxinus pennsylvanica</name>
    <dbReference type="NCBI Taxonomy" id="56036"/>
    <lineage>
        <taxon>Eukaryota</taxon>
        <taxon>Viridiplantae</taxon>
        <taxon>Streptophyta</taxon>
        <taxon>Embryophyta</taxon>
        <taxon>Tracheophyta</taxon>
        <taxon>Spermatophyta</taxon>
        <taxon>Magnoliopsida</taxon>
        <taxon>eudicotyledons</taxon>
        <taxon>Gunneridae</taxon>
        <taxon>Pentapetalae</taxon>
        <taxon>asterids</taxon>
        <taxon>lamiids</taxon>
        <taxon>Lamiales</taxon>
        <taxon>Oleaceae</taxon>
        <taxon>Oleeae</taxon>
        <taxon>Fraxinus</taxon>
    </lineage>
</organism>
<accession>A0AAD2DP77</accession>
<dbReference type="SUPFAM" id="SSF52047">
    <property type="entry name" value="RNI-like"/>
    <property type="match status" value="1"/>
</dbReference>
<dbReference type="PANTHER" id="PTHR48053">
    <property type="entry name" value="LEUCINE RICH REPEAT FAMILY PROTEIN, EXPRESSED"/>
    <property type="match status" value="1"/>
</dbReference>
<dbReference type="AlphaFoldDB" id="A0AAD2DP77"/>
<dbReference type="InterPro" id="IPR032675">
    <property type="entry name" value="LRR_dom_sf"/>
</dbReference>
<evidence type="ECO:0000256" key="2">
    <source>
        <dbReference type="ARBA" id="ARBA00022729"/>
    </source>
</evidence>
<reference evidence="4" key="1">
    <citation type="submission" date="2023-05" db="EMBL/GenBank/DDBJ databases">
        <authorList>
            <person name="Huff M."/>
        </authorList>
    </citation>
    <scope>NUCLEOTIDE SEQUENCE</scope>
</reference>
<evidence type="ECO:0000313" key="5">
    <source>
        <dbReference type="Proteomes" id="UP000834106"/>
    </source>
</evidence>
<keyword evidence="3" id="KW-0675">Receptor</keyword>
<dbReference type="Pfam" id="PF00560">
    <property type="entry name" value="LRR_1"/>
    <property type="match status" value="2"/>
</dbReference>
<dbReference type="GO" id="GO:0016020">
    <property type="term" value="C:membrane"/>
    <property type="evidence" value="ECO:0007669"/>
    <property type="project" value="UniProtKB-SubCell"/>
</dbReference>
<evidence type="ECO:0000256" key="1">
    <source>
        <dbReference type="ARBA" id="ARBA00004479"/>
    </source>
</evidence>
<dbReference type="Pfam" id="PF13855">
    <property type="entry name" value="LRR_8"/>
    <property type="match status" value="1"/>
</dbReference>
<dbReference type="Proteomes" id="UP000834106">
    <property type="component" value="Chromosome 4"/>
</dbReference>
<dbReference type="InterPro" id="IPR001611">
    <property type="entry name" value="Leu-rich_rpt"/>
</dbReference>
<protein>
    <submittedName>
        <fullName evidence="4">Uncharacterized protein</fullName>
    </submittedName>
</protein>
<evidence type="ECO:0000256" key="3">
    <source>
        <dbReference type="ARBA" id="ARBA00023170"/>
    </source>
</evidence>
<sequence length="346" mass="38253">MFHSIKSLEDFLKIPAISGESLKSFIFSTTRFMAKSRLVSHTCLILTGSLPSGFGNLSALQQLDLDRNSLTATMGNGLPNIESVYFGGNQFSGLIPSSIAKAWKLTLLYLFNNMFSGYVLLDLGNLQHLDSLRLAKNQLKNDPFFLELEFLVPLRNFSSGIKGTIPREVGNLGNLWLLSIGGNDLTGSLPQALKDSRKMQALNLHCCKFQGSIPKNFCNFTKLYHLDLGENRLFGEVPGCLGDITALREIHLAFNGFNSTITSALWSNKDIEILKTCLTIIPVVFLAQEIGRLKSMRELYLSGNRLSGDIPSTIGQLQSLIDLTLSDNKLHGSIPKSFVNLLDLEY</sequence>
<name>A0AAD2DP77_9LAMI</name>